<keyword evidence="11" id="KW-1185">Reference proteome</keyword>
<protein>
    <recommendedName>
        <fullName evidence="2 7">DNA repair protein RecO</fullName>
    </recommendedName>
    <alternativeName>
        <fullName evidence="6 7">Recombination protein O</fullName>
    </alternativeName>
</protein>
<dbReference type="InterPro" id="IPR042242">
    <property type="entry name" value="RecO_C"/>
</dbReference>
<dbReference type="InterPro" id="IPR037278">
    <property type="entry name" value="ARFGAP/RecO"/>
</dbReference>
<evidence type="ECO:0000313" key="9">
    <source>
        <dbReference type="EMBL" id="WXA01586.1"/>
    </source>
</evidence>
<dbReference type="Gene3D" id="2.40.50.140">
    <property type="entry name" value="Nucleic acid-binding proteins"/>
    <property type="match status" value="1"/>
</dbReference>
<feature type="domain" description="DNA replication/recombination mediator RecO N-terminal" evidence="8">
    <location>
        <begin position="1"/>
        <end position="78"/>
    </location>
</feature>
<dbReference type="PANTHER" id="PTHR33991:SF1">
    <property type="entry name" value="DNA REPAIR PROTEIN RECO"/>
    <property type="match status" value="1"/>
</dbReference>
<dbReference type="RefSeq" id="WP_338732443.1">
    <property type="nucleotide sequence ID" value="NZ_CP136924.1"/>
</dbReference>
<gene>
    <name evidence="7 9" type="primary">recO</name>
    <name evidence="10" type="ORF">R3L15_14170</name>
    <name evidence="9" type="ORF">R3L16_07420</name>
</gene>
<dbReference type="GO" id="GO:0006310">
    <property type="term" value="P:DNA recombination"/>
    <property type="evidence" value="ECO:0007669"/>
    <property type="project" value="UniProtKB-UniRule"/>
</dbReference>
<dbReference type="NCBIfam" id="TIGR00613">
    <property type="entry name" value="reco"/>
    <property type="match status" value="1"/>
</dbReference>
<dbReference type="GO" id="GO:0006302">
    <property type="term" value="P:double-strand break repair"/>
    <property type="evidence" value="ECO:0007669"/>
    <property type="project" value="TreeGrafter"/>
</dbReference>
<evidence type="ECO:0000256" key="6">
    <source>
        <dbReference type="ARBA" id="ARBA00033409"/>
    </source>
</evidence>
<evidence type="ECO:0000313" key="10">
    <source>
        <dbReference type="EMBL" id="WXA13254.1"/>
    </source>
</evidence>
<evidence type="ECO:0000256" key="7">
    <source>
        <dbReference type="HAMAP-Rule" id="MF_00201"/>
    </source>
</evidence>
<dbReference type="HAMAP" id="MF_00201">
    <property type="entry name" value="RecO"/>
    <property type="match status" value="1"/>
</dbReference>
<dbReference type="InterPro" id="IPR022572">
    <property type="entry name" value="DNA_rep/recomb_RecO_N"/>
</dbReference>
<organism evidence="9 11">
    <name type="scientific">Mangrovimonas cancribranchiae</name>
    <dbReference type="NCBI Taxonomy" id="3080055"/>
    <lineage>
        <taxon>Bacteria</taxon>
        <taxon>Pseudomonadati</taxon>
        <taxon>Bacteroidota</taxon>
        <taxon>Flavobacteriia</taxon>
        <taxon>Flavobacteriales</taxon>
        <taxon>Flavobacteriaceae</taxon>
        <taxon>Mangrovimonas</taxon>
    </lineage>
</organism>
<evidence type="ECO:0000256" key="5">
    <source>
        <dbReference type="ARBA" id="ARBA00023204"/>
    </source>
</evidence>
<evidence type="ECO:0000256" key="3">
    <source>
        <dbReference type="ARBA" id="ARBA00022763"/>
    </source>
</evidence>
<dbReference type="Gene3D" id="1.20.1440.120">
    <property type="entry name" value="Recombination protein O, C-terminal domain"/>
    <property type="match status" value="1"/>
</dbReference>
<comment type="function">
    <text evidence="7">Involved in DNA repair and RecF pathway recombination.</text>
</comment>
<evidence type="ECO:0000259" key="8">
    <source>
        <dbReference type="Pfam" id="PF11967"/>
    </source>
</evidence>
<dbReference type="GO" id="GO:0043590">
    <property type="term" value="C:bacterial nucleoid"/>
    <property type="evidence" value="ECO:0007669"/>
    <property type="project" value="TreeGrafter"/>
</dbReference>
<dbReference type="PANTHER" id="PTHR33991">
    <property type="entry name" value="DNA REPAIR PROTEIN RECO"/>
    <property type="match status" value="1"/>
</dbReference>
<keyword evidence="4 7" id="KW-0233">DNA recombination</keyword>
<dbReference type="Pfam" id="PF02565">
    <property type="entry name" value="RecO_C"/>
    <property type="match status" value="1"/>
</dbReference>
<dbReference type="KEGG" id="mcaa:R3L15_14170"/>
<dbReference type="EMBL" id="CP136925">
    <property type="protein sequence ID" value="WXA13254.1"/>
    <property type="molecule type" value="Genomic_DNA"/>
</dbReference>
<dbReference type="SUPFAM" id="SSF57863">
    <property type="entry name" value="ArfGap/RecO-like zinc finger"/>
    <property type="match status" value="1"/>
</dbReference>
<evidence type="ECO:0000256" key="1">
    <source>
        <dbReference type="ARBA" id="ARBA00007452"/>
    </source>
</evidence>
<dbReference type="InterPro" id="IPR012340">
    <property type="entry name" value="NA-bd_OB-fold"/>
</dbReference>
<accession>A0AAU6NV81</accession>
<dbReference type="EMBL" id="CP136924">
    <property type="protein sequence ID" value="WXA01586.1"/>
    <property type="molecule type" value="Genomic_DNA"/>
</dbReference>
<evidence type="ECO:0000256" key="4">
    <source>
        <dbReference type="ARBA" id="ARBA00023172"/>
    </source>
</evidence>
<dbReference type="Proteomes" id="UP001368318">
    <property type="component" value="Chromosome"/>
</dbReference>
<sequence>MQASTRAIVLSKIKYRDSDLIVKCYTETFGTVNYIIRGVFKSRKGHQKAAYFQLLSQLNLEVVHKNTSSLQSVKDMKVDHVYSSIHTNVLKSSIVMFLSEILSQVLKEEEKNATLYSFIEHAMLWLDTEHKFSNFHLFFLLKLTKHLGFYPDTSNLSANYFNLVEGEFQNNPNKFAVSGNNLMILKSMLGIGFEGLNNIKMDALQRQNFLNVLLMYYELHIEGFKKPKSLSVLHQVFN</sequence>
<comment type="similarity">
    <text evidence="1 7">Belongs to the RecO family.</text>
</comment>
<keyword evidence="5 7" id="KW-0234">DNA repair</keyword>
<proteinExistence type="inferred from homology"/>
<dbReference type="InterPro" id="IPR003717">
    <property type="entry name" value="RecO"/>
</dbReference>
<reference evidence="9 11" key="1">
    <citation type="submission" date="2023-10" db="EMBL/GenBank/DDBJ databases">
        <title>Culture-based analysis of two novel bacteria associated with mangrove crab gills.</title>
        <authorList>
            <person name="Yang X."/>
            <person name="Garuglieri E."/>
            <person name="Van Goethem M.W."/>
            <person name="Fusi M."/>
            <person name="Marasco R."/>
            <person name="Daffonchio D.G."/>
        </authorList>
    </citation>
    <scope>NUCLEOTIDE SEQUENCE [LARGE SCALE GENOMIC DNA]</scope>
    <source>
        <strain evidence="10">UG2-1</strain>
        <strain evidence="9">UG2-2</strain>
        <strain evidence="11">UG2_2</strain>
    </source>
</reference>
<dbReference type="Pfam" id="PF11967">
    <property type="entry name" value="RecO_N"/>
    <property type="match status" value="1"/>
</dbReference>
<evidence type="ECO:0000256" key="2">
    <source>
        <dbReference type="ARBA" id="ARBA00021310"/>
    </source>
</evidence>
<evidence type="ECO:0000313" key="11">
    <source>
        <dbReference type="Proteomes" id="UP001368318"/>
    </source>
</evidence>
<keyword evidence="3 7" id="KW-0227">DNA damage</keyword>
<dbReference type="SUPFAM" id="SSF50249">
    <property type="entry name" value="Nucleic acid-binding proteins"/>
    <property type="match status" value="1"/>
</dbReference>
<name>A0AAU6NV81_9FLAO</name>
<dbReference type="AlphaFoldDB" id="A0AAU6NV81"/>